<dbReference type="Proteomes" id="UP000887561">
    <property type="component" value="Unplaced"/>
</dbReference>
<dbReference type="AlphaFoldDB" id="A0A915M886"/>
<keyword evidence="2" id="KW-1185">Reference proteome</keyword>
<evidence type="ECO:0000256" key="1">
    <source>
        <dbReference type="SAM" id="MobiDB-lite"/>
    </source>
</evidence>
<proteinExistence type="predicted"/>
<evidence type="ECO:0000313" key="3">
    <source>
        <dbReference type="WBParaSite" id="scaffold34652_cov210.g21489"/>
    </source>
</evidence>
<evidence type="ECO:0000313" key="2">
    <source>
        <dbReference type="Proteomes" id="UP000887561"/>
    </source>
</evidence>
<dbReference type="WBParaSite" id="scaffold34652_cov210.g21489">
    <property type="protein sequence ID" value="scaffold34652_cov210.g21489"/>
    <property type="gene ID" value="scaffold34652_cov210.g21489"/>
</dbReference>
<name>A0A915M886_MELJA</name>
<feature type="compositionally biased region" description="Basic and acidic residues" evidence="1">
    <location>
        <begin position="1"/>
        <end position="11"/>
    </location>
</feature>
<accession>A0A915M886</accession>
<feature type="compositionally biased region" description="Basic and acidic residues" evidence="1">
    <location>
        <begin position="21"/>
        <end position="31"/>
    </location>
</feature>
<reference evidence="3" key="1">
    <citation type="submission" date="2022-11" db="UniProtKB">
        <authorList>
            <consortium name="WormBaseParasite"/>
        </authorList>
    </citation>
    <scope>IDENTIFICATION</scope>
</reference>
<protein>
    <submittedName>
        <fullName evidence="3">Uncharacterized protein</fullName>
    </submittedName>
</protein>
<organism evidence="2 3">
    <name type="scientific">Meloidogyne javanica</name>
    <name type="common">Root-knot nematode worm</name>
    <dbReference type="NCBI Taxonomy" id="6303"/>
    <lineage>
        <taxon>Eukaryota</taxon>
        <taxon>Metazoa</taxon>
        <taxon>Ecdysozoa</taxon>
        <taxon>Nematoda</taxon>
        <taxon>Chromadorea</taxon>
        <taxon>Rhabditida</taxon>
        <taxon>Tylenchina</taxon>
        <taxon>Tylenchomorpha</taxon>
        <taxon>Tylenchoidea</taxon>
        <taxon>Meloidogynidae</taxon>
        <taxon>Meloidogyninae</taxon>
        <taxon>Meloidogyne</taxon>
        <taxon>Meloidogyne incognita group</taxon>
    </lineage>
</organism>
<sequence length="426" mass="49187">MYSGSKGEEIRTSTTNIVISSKEDLQKEKSSSKKGKISPKSPVGGKTKFQTININKLEKCHQIRCKTKCIISKFFCGICDFNEDQKNEIYEFIRELNENLVPSCEILRKWTSNLARDSVDLKINGVTKASSDHLYLKDEISKLYEIYTDLKNAILSDILHKETLKKIIESGSPGASESYHKLHSSLHINSGRVSPTRQLDKGNLEQQTKNSIFKNLNDIAKKAGSLEAEIAKILKDLKKDKALNAKHEKIVFPNIIEDKLKFLTQNFEETLKNMEDDDTNNDDYKDINYTSMSKELVKDHVNKFSETSHEFVGYCLSNRFIEAFKRNHEVNVGMEKFKEIPSKYYEHKIAEYFKEQTFEIGFYETTKENIEKNLKKICHVPHQIGKNDCMTFLDGLLNNWKSYCSIDTDQLILESVEEFIHSMDNH</sequence>
<feature type="region of interest" description="Disordered" evidence="1">
    <location>
        <begin position="1"/>
        <end position="44"/>
    </location>
</feature>